<dbReference type="CDD" id="cd00609">
    <property type="entry name" value="AAT_like"/>
    <property type="match status" value="1"/>
</dbReference>
<evidence type="ECO:0000313" key="7">
    <source>
        <dbReference type="Proteomes" id="UP001216674"/>
    </source>
</evidence>
<dbReference type="Gene3D" id="3.90.1150.10">
    <property type="entry name" value="Aspartate Aminotransferase, domain 1"/>
    <property type="match status" value="1"/>
</dbReference>
<dbReference type="EMBL" id="JARJLM010000430">
    <property type="protein sequence ID" value="MDF3836318.1"/>
    <property type="molecule type" value="Genomic_DNA"/>
</dbReference>
<proteinExistence type="predicted"/>
<keyword evidence="3" id="KW-0808">Transferase</keyword>
<dbReference type="InterPro" id="IPR004839">
    <property type="entry name" value="Aminotransferase_I/II_large"/>
</dbReference>
<dbReference type="Proteomes" id="UP001216674">
    <property type="component" value="Unassembled WGS sequence"/>
</dbReference>
<evidence type="ECO:0000256" key="4">
    <source>
        <dbReference type="ARBA" id="ARBA00022898"/>
    </source>
</evidence>
<comment type="caution">
    <text evidence="6">The sequence shown here is derived from an EMBL/GenBank/DDBJ whole genome shotgun (WGS) entry which is preliminary data.</text>
</comment>
<keyword evidence="2 6" id="KW-0032">Aminotransferase</keyword>
<evidence type="ECO:0000256" key="2">
    <source>
        <dbReference type="ARBA" id="ARBA00022576"/>
    </source>
</evidence>
<protein>
    <submittedName>
        <fullName evidence="6">PLP-dependent aminotransferase family protein</fullName>
    </submittedName>
</protein>
<dbReference type="Pfam" id="PF00155">
    <property type="entry name" value="Aminotran_1_2"/>
    <property type="match status" value="1"/>
</dbReference>
<dbReference type="InterPro" id="IPR015422">
    <property type="entry name" value="PyrdxlP-dep_Trfase_small"/>
</dbReference>
<keyword evidence="7" id="KW-1185">Reference proteome</keyword>
<dbReference type="PANTHER" id="PTHR42790">
    <property type="entry name" value="AMINOTRANSFERASE"/>
    <property type="match status" value="1"/>
</dbReference>
<sequence>MTANRPTAFAERMRRVQSSAVRDLLKYSKIPGIISLAGGIPAPDLFDIPGLLAALAAVTEGGDPEAFQYGMTEGEASLRAQIAALLKHRGISATPADILVTSGSQQGLDLAARVLLNPGDTILVERPSYLAALQTFELAEASIVSVPSDEEGIDVAWIEAYLSSCEVKAIYVVPNFGNPSGRTLSLERRKRLAELAARFGTYLIEDDPYGELRLSGAPVASIREIAERSPARDRVIYLSSFSKILSPGLRAGWMVMPEAVLQQAALAKQAIDLHTCSLSQRLIASYLADGRLWPRLAVLTAAYRERRDALMQALQRHLGDAICFNEPEGGMFLWARFAPQVDAARVLRAAIEAGVIFVPGAAFFADHPEHNTLRLSYSTIDTESAETGAMRLASALRTAYPEAIAR</sequence>
<dbReference type="InterPro" id="IPR050859">
    <property type="entry name" value="Class-I_PLP-dep_aminotransf"/>
</dbReference>
<comment type="cofactor">
    <cofactor evidence="1">
        <name>pyridoxal 5'-phosphate</name>
        <dbReference type="ChEBI" id="CHEBI:597326"/>
    </cofactor>
</comment>
<reference evidence="6 7" key="1">
    <citation type="submission" date="2023-03" db="EMBL/GenBank/DDBJ databases">
        <title>Draft assemblies of triclosan tolerant bacteria isolated from returned activated sludge.</title>
        <authorList>
            <person name="Van Hamelsveld S."/>
        </authorList>
    </citation>
    <scope>NUCLEOTIDE SEQUENCE [LARGE SCALE GENOMIC DNA]</scope>
    <source>
        <strain evidence="6 7">GW210010_S58</strain>
    </source>
</reference>
<dbReference type="SUPFAM" id="SSF53383">
    <property type="entry name" value="PLP-dependent transferases"/>
    <property type="match status" value="1"/>
</dbReference>
<dbReference type="PANTHER" id="PTHR42790:SF19">
    <property type="entry name" value="KYNURENINE_ALPHA-AMINOADIPATE AMINOTRANSFERASE, MITOCHONDRIAL"/>
    <property type="match status" value="1"/>
</dbReference>
<dbReference type="InterPro" id="IPR015421">
    <property type="entry name" value="PyrdxlP-dep_Trfase_major"/>
</dbReference>
<evidence type="ECO:0000259" key="5">
    <source>
        <dbReference type="Pfam" id="PF00155"/>
    </source>
</evidence>
<dbReference type="RefSeq" id="WP_276266831.1">
    <property type="nucleotide sequence ID" value="NZ_JARJLM010000430.1"/>
</dbReference>
<evidence type="ECO:0000256" key="1">
    <source>
        <dbReference type="ARBA" id="ARBA00001933"/>
    </source>
</evidence>
<keyword evidence="4" id="KW-0663">Pyridoxal phosphate</keyword>
<accession>A0ABT6AUM3</accession>
<name>A0ABT6AUM3_9BURK</name>
<evidence type="ECO:0000256" key="3">
    <source>
        <dbReference type="ARBA" id="ARBA00022679"/>
    </source>
</evidence>
<dbReference type="InterPro" id="IPR015424">
    <property type="entry name" value="PyrdxlP-dep_Trfase"/>
</dbReference>
<gene>
    <name evidence="6" type="ORF">P3W85_25700</name>
</gene>
<evidence type="ECO:0000313" key="6">
    <source>
        <dbReference type="EMBL" id="MDF3836318.1"/>
    </source>
</evidence>
<dbReference type="GO" id="GO:0008483">
    <property type="term" value="F:transaminase activity"/>
    <property type="evidence" value="ECO:0007669"/>
    <property type="project" value="UniProtKB-KW"/>
</dbReference>
<feature type="domain" description="Aminotransferase class I/classII large" evidence="5">
    <location>
        <begin position="61"/>
        <end position="389"/>
    </location>
</feature>
<dbReference type="Gene3D" id="3.40.640.10">
    <property type="entry name" value="Type I PLP-dependent aspartate aminotransferase-like (Major domain)"/>
    <property type="match status" value="1"/>
</dbReference>
<organism evidence="6 7">
    <name type="scientific">Cupriavidus basilensis</name>
    <dbReference type="NCBI Taxonomy" id="68895"/>
    <lineage>
        <taxon>Bacteria</taxon>
        <taxon>Pseudomonadati</taxon>
        <taxon>Pseudomonadota</taxon>
        <taxon>Betaproteobacteria</taxon>
        <taxon>Burkholderiales</taxon>
        <taxon>Burkholderiaceae</taxon>
        <taxon>Cupriavidus</taxon>
    </lineage>
</organism>